<dbReference type="GO" id="GO:0005684">
    <property type="term" value="C:U2-type spliceosomal complex"/>
    <property type="evidence" value="ECO:0007669"/>
    <property type="project" value="TreeGrafter"/>
</dbReference>
<dbReference type="AlphaFoldDB" id="A0A1Z5J637"/>
<dbReference type="OrthoDB" id="10258585at2759"/>
<accession>A0A1Z5J637</accession>
<dbReference type="InParanoid" id="A0A1Z5J637"/>
<dbReference type="Gene3D" id="3.30.70.330">
    <property type="match status" value="2"/>
</dbReference>
<reference evidence="1 2" key="1">
    <citation type="journal article" date="2015" name="Plant Cell">
        <title>Oil accumulation by the oleaginous diatom Fistulifera solaris as revealed by the genome and transcriptome.</title>
        <authorList>
            <person name="Tanaka T."/>
            <person name="Maeda Y."/>
            <person name="Veluchamy A."/>
            <person name="Tanaka M."/>
            <person name="Abida H."/>
            <person name="Marechal E."/>
            <person name="Bowler C."/>
            <person name="Muto M."/>
            <person name="Sunaga Y."/>
            <person name="Tanaka M."/>
            <person name="Yoshino T."/>
            <person name="Taniguchi T."/>
            <person name="Fukuda Y."/>
            <person name="Nemoto M."/>
            <person name="Matsumoto M."/>
            <person name="Wong P.S."/>
            <person name="Aburatani S."/>
            <person name="Fujibuchi W."/>
        </authorList>
    </citation>
    <scope>NUCLEOTIDE SEQUENCE [LARGE SCALE GENOMIC DNA]</scope>
    <source>
        <strain evidence="1 2">JPCC DA0580</strain>
    </source>
</reference>
<keyword evidence="2" id="KW-1185">Reference proteome</keyword>
<dbReference type="EMBL" id="BDSP01000007">
    <property type="protein sequence ID" value="GAX09396.1"/>
    <property type="molecule type" value="Genomic_DNA"/>
</dbReference>
<dbReference type="InterPro" id="IPR034393">
    <property type="entry name" value="TatSF1-like"/>
</dbReference>
<dbReference type="InterPro" id="IPR035979">
    <property type="entry name" value="RBD_domain_sf"/>
</dbReference>
<dbReference type="GO" id="GO:0003723">
    <property type="term" value="F:RNA binding"/>
    <property type="evidence" value="ECO:0007669"/>
    <property type="project" value="TreeGrafter"/>
</dbReference>
<name>A0A1Z5J637_FISSO</name>
<dbReference type="PANTHER" id="PTHR15608:SF0">
    <property type="entry name" value="HIV TAT-SPECIFIC FACTOR 1"/>
    <property type="match status" value="1"/>
</dbReference>
<dbReference type="Proteomes" id="UP000198406">
    <property type="component" value="Unassembled WGS sequence"/>
</dbReference>
<dbReference type="GO" id="GO:0005686">
    <property type="term" value="C:U2 snRNP"/>
    <property type="evidence" value="ECO:0007669"/>
    <property type="project" value="TreeGrafter"/>
</dbReference>
<evidence type="ECO:0000313" key="2">
    <source>
        <dbReference type="Proteomes" id="UP000198406"/>
    </source>
</evidence>
<gene>
    <name evidence="1" type="ORF">FisN_6Lh231</name>
</gene>
<dbReference type="SUPFAM" id="SSF54928">
    <property type="entry name" value="RNA-binding domain, RBD"/>
    <property type="match status" value="1"/>
</dbReference>
<dbReference type="PANTHER" id="PTHR15608">
    <property type="entry name" value="SPLICING FACTOR U2AF-ASSOCIATED PROTEIN 2"/>
    <property type="match status" value="1"/>
</dbReference>
<evidence type="ECO:0000313" key="1">
    <source>
        <dbReference type="EMBL" id="GAX09396.1"/>
    </source>
</evidence>
<protein>
    <recommendedName>
        <fullName evidence="3">RRM domain-containing protein</fullName>
    </recommendedName>
</protein>
<organism evidence="1 2">
    <name type="scientific">Fistulifera solaris</name>
    <name type="common">Oleaginous diatom</name>
    <dbReference type="NCBI Taxonomy" id="1519565"/>
    <lineage>
        <taxon>Eukaryota</taxon>
        <taxon>Sar</taxon>
        <taxon>Stramenopiles</taxon>
        <taxon>Ochrophyta</taxon>
        <taxon>Bacillariophyta</taxon>
        <taxon>Bacillariophyceae</taxon>
        <taxon>Bacillariophycidae</taxon>
        <taxon>Naviculales</taxon>
        <taxon>Naviculaceae</taxon>
        <taxon>Fistulifera</taxon>
    </lineage>
</organism>
<proteinExistence type="predicted"/>
<comment type="caution">
    <text evidence="1">The sequence shown here is derived from an EMBL/GenBank/DDBJ whole genome shotgun (WGS) entry which is preliminary data.</text>
</comment>
<sequence length="470" mass="53807">MDRREISNEITLDTRWLYQNPTTGQPSQHPLTTRQICLLLIKTVLLTPETQLLQVLSDHTYAPEWQVARTVSVVRCVVESWYYESASSSSSSSIERTIIQGPISCPQLAELLYQEASVIGPTTRVYSQLTNAWKCIQDDAELQMALTVFYPDRMDPVVKTTEAQTELEAFLSSTERMGSNGDMRQDHDDASYESDHGTRYVKDYRTGRWIHEALMPTQKLAQIFVKAGILDLDPTTQRPKIKVYRHKEDHPFAGQCKGDASLCYARPESVALAMTLLDETEYSPGHSMKVQPAHFEQRGQLDTNKNRISNAQRKVAKLAALQARDWDDFSNNSRLVGGRKGLRIIVLKHLFEPNVWKDEAQEDAFFAELERSLRAELEVFGRVEKITVFSQRAVVVVKLAQPSAASAVVKDWDGKVWKGRRVEAMYWDGVTDYTVRDEEKEQVETEQRLEEFGNWLDEQDLPEELKLQKE</sequence>
<evidence type="ECO:0008006" key="3">
    <source>
        <dbReference type="Google" id="ProtNLM"/>
    </source>
</evidence>
<dbReference type="FunCoup" id="A0A1Z5J637">
    <property type="interactions" value="5"/>
</dbReference>
<dbReference type="InterPro" id="IPR012677">
    <property type="entry name" value="Nucleotide-bd_a/b_plait_sf"/>
</dbReference>